<organism evidence="2 3">
    <name type="scientific">Variovorax gossypii</name>
    <dbReference type="NCBI Taxonomy" id="1679495"/>
    <lineage>
        <taxon>Bacteria</taxon>
        <taxon>Pseudomonadati</taxon>
        <taxon>Pseudomonadota</taxon>
        <taxon>Betaproteobacteria</taxon>
        <taxon>Burkholderiales</taxon>
        <taxon>Comamonadaceae</taxon>
        <taxon>Variovorax</taxon>
    </lineage>
</organism>
<gene>
    <name evidence="2" type="ORF">EJP69_09645</name>
</gene>
<feature type="signal peptide" evidence="1">
    <location>
        <begin position="1"/>
        <end position="25"/>
    </location>
</feature>
<evidence type="ECO:0008006" key="4">
    <source>
        <dbReference type="Google" id="ProtNLM"/>
    </source>
</evidence>
<evidence type="ECO:0000313" key="3">
    <source>
        <dbReference type="Proteomes" id="UP000267418"/>
    </source>
</evidence>
<reference evidence="2 3" key="1">
    <citation type="submission" date="2018-12" db="EMBL/GenBank/DDBJ databases">
        <title>The genome of Variovorax gossypii DSM 100435.</title>
        <authorList>
            <person name="Gao J."/>
            <person name="Sun J."/>
        </authorList>
    </citation>
    <scope>NUCLEOTIDE SEQUENCE [LARGE SCALE GENOMIC DNA]</scope>
    <source>
        <strain evidence="2 3">DSM 100435</strain>
    </source>
</reference>
<sequence>MASFTHLRSALLALVLGASTLLAHATPSDTEDKLIDTLIQRVSRMSSMIFLRNGSEYNAADAAKHMQAKYDYFKKELLTAEDFIERCASRSEMTGQAYKVKLTNGTVRDANEFLNGELRALRQAAGPKKAGG</sequence>
<dbReference type="Proteomes" id="UP000267418">
    <property type="component" value="Unassembled WGS sequence"/>
</dbReference>
<proteinExistence type="predicted"/>
<dbReference type="OrthoDB" id="344871at2"/>
<accession>A0A3S0QA96</accession>
<keyword evidence="3" id="KW-1185">Reference proteome</keyword>
<name>A0A3S0QA96_9BURK</name>
<dbReference type="Pfam" id="PF17263">
    <property type="entry name" value="DUF5329"/>
    <property type="match status" value="1"/>
</dbReference>
<protein>
    <recommendedName>
        <fullName evidence="4">DUF5329 family protein</fullName>
    </recommendedName>
</protein>
<dbReference type="EMBL" id="RXOE01000002">
    <property type="protein sequence ID" value="RTQ34671.1"/>
    <property type="molecule type" value="Genomic_DNA"/>
</dbReference>
<evidence type="ECO:0000256" key="1">
    <source>
        <dbReference type="SAM" id="SignalP"/>
    </source>
</evidence>
<dbReference type="InterPro" id="IPR035242">
    <property type="entry name" value="DUF5329"/>
</dbReference>
<feature type="chain" id="PRO_5018636817" description="DUF5329 family protein" evidence="1">
    <location>
        <begin position="26"/>
        <end position="132"/>
    </location>
</feature>
<dbReference type="RefSeq" id="WP_126469697.1">
    <property type="nucleotide sequence ID" value="NZ_RXOE01000002.1"/>
</dbReference>
<dbReference type="AlphaFoldDB" id="A0A3S0QA96"/>
<keyword evidence="1" id="KW-0732">Signal</keyword>
<evidence type="ECO:0000313" key="2">
    <source>
        <dbReference type="EMBL" id="RTQ34671.1"/>
    </source>
</evidence>
<comment type="caution">
    <text evidence="2">The sequence shown here is derived from an EMBL/GenBank/DDBJ whole genome shotgun (WGS) entry which is preliminary data.</text>
</comment>